<evidence type="ECO:0000313" key="4">
    <source>
        <dbReference type="EMBL" id="PNH11214.1"/>
    </source>
</evidence>
<feature type="domain" description="Glycosyl transferase CAP10" evidence="3">
    <location>
        <begin position="11"/>
        <end position="106"/>
    </location>
</feature>
<organism evidence="4 5">
    <name type="scientific">Tetrabaena socialis</name>
    <dbReference type="NCBI Taxonomy" id="47790"/>
    <lineage>
        <taxon>Eukaryota</taxon>
        <taxon>Viridiplantae</taxon>
        <taxon>Chlorophyta</taxon>
        <taxon>core chlorophytes</taxon>
        <taxon>Chlorophyceae</taxon>
        <taxon>CS clade</taxon>
        <taxon>Chlamydomonadales</taxon>
        <taxon>Tetrabaenaceae</taxon>
        <taxon>Tetrabaena</taxon>
    </lineage>
</organism>
<protein>
    <submittedName>
        <fullName evidence="4">KDEL motif-containing protein 2</fullName>
    </submittedName>
</protein>
<dbReference type="Pfam" id="PF05686">
    <property type="entry name" value="Glyco_transf_90"/>
    <property type="match status" value="1"/>
</dbReference>
<name>A0A2J8AFC4_9CHLO</name>
<evidence type="ECO:0000259" key="3">
    <source>
        <dbReference type="Pfam" id="PF05686"/>
    </source>
</evidence>
<gene>
    <name evidence="4" type="ORF">TSOC_001974</name>
</gene>
<dbReference type="EMBL" id="PGGS01000035">
    <property type="protein sequence ID" value="PNH11214.1"/>
    <property type="molecule type" value="Genomic_DNA"/>
</dbReference>
<dbReference type="Proteomes" id="UP000236333">
    <property type="component" value="Unassembled WGS sequence"/>
</dbReference>
<dbReference type="PANTHER" id="PTHR12203">
    <property type="entry name" value="KDEL LYS-ASP-GLU-LEU CONTAINING - RELATED"/>
    <property type="match status" value="1"/>
</dbReference>
<accession>A0A2J8AFC4</accession>
<dbReference type="AlphaFoldDB" id="A0A2J8AFC4"/>
<keyword evidence="5" id="KW-1185">Reference proteome</keyword>
<comment type="similarity">
    <text evidence="1">Belongs to the glycosyltransferase 90 family.</text>
</comment>
<comment type="caution">
    <text evidence="4">The sequence shown here is derived from an EMBL/GenBank/DDBJ whole genome shotgun (WGS) entry which is preliminary data.</text>
</comment>
<dbReference type="PANTHER" id="PTHR12203:SF35">
    <property type="entry name" value="PROTEIN O-GLUCOSYLTRANSFERASE 1"/>
    <property type="match status" value="1"/>
</dbReference>
<proteinExistence type="inferred from homology"/>
<keyword evidence="2" id="KW-0808">Transferase</keyword>
<evidence type="ECO:0000256" key="2">
    <source>
        <dbReference type="ARBA" id="ARBA00022679"/>
    </source>
</evidence>
<sequence length="129" mass="14890">MLAHPCVCMQLMLTNSVVLFQRQPFIEYFYRSLKPWVHYIPFWNETGRDMDDVYAVVGELRRRDAREPAAVQAIVAEAQSFAIRFTLAPARFQYLKQALQSYKELFGPSMDSFLESFVAGLRARGFAIA</sequence>
<dbReference type="InterPro" id="IPR006598">
    <property type="entry name" value="CAP10"/>
</dbReference>
<dbReference type="GO" id="GO:0016740">
    <property type="term" value="F:transferase activity"/>
    <property type="evidence" value="ECO:0007669"/>
    <property type="project" value="UniProtKB-KW"/>
</dbReference>
<evidence type="ECO:0000256" key="1">
    <source>
        <dbReference type="ARBA" id="ARBA00010118"/>
    </source>
</evidence>
<dbReference type="InterPro" id="IPR051091">
    <property type="entry name" value="O-Glucosyltr/Glycosyltrsf_90"/>
</dbReference>
<dbReference type="OrthoDB" id="541052at2759"/>
<reference evidence="4 5" key="1">
    <citation type="journal article" date="2017" name="Mol. Biol. Evol.">
        <title>The 4-celled Tetrabaena socialis nuclear genome reveals the essential components for genetic control of cell number at the origin of multicellularity in the volvocine lineage.</title>
        <authorList>
            <person name="Featherston J."/>
            <person name="Arakaki Y."/>
            <person name="Hanschen E.R."/>
            <person name="Ferris P.J."/>
            <person name="Michod R.E."/>
            <person name="Olson B.J.S.C."/>
            <person name="Nozaki H."/>
            <person name="Durand P.M."/>
        </authorList>
    </citation>
    <scope>NUCLEOTIDE SEQUENCE [LARGE SCALE GENOMIC DNA]</scope>
    <source>
        <strain evidence="4 5">NIES-571</strain>
    </source>
</reference>
<evidence type="ECO:0000313" key="5">
    <source>
        <dbReference type="Proteomes" id="UP000236333"/>
    </source>
</evidence>